<comment type="caution">
    <text evidence="2">The sequence shown here is derived from an EMBL/GenBank/DDBJ whole genome shotgun (WGS) entry which is preliminary data.</text>
</comment>
<evidence type="ECO:0000256" key="1">
    <source>
        <dbReference type="SAM" id="MobiDB-lite"/>
    </source>
</evidence>
<accession>A0ABW3TIW5</accession>
<reference evidence="3" key="1">
    <citation type="journal article" date="2019" name="Int. J. Syst. Evol. Microbiol.">
        <title>The Global Catalogue of Microorganisms (GCM) 10K type strain sequencing project: providing services to taxonomists for standard genome sequencing and annotation.</title>
        <authorList>
            <consortium name="The Broad Institute Genomics Platform"/>
            <consortium name="The Broad Institute Genome Sequencing Center for Infectious Disease"/>
            <person name="Wu L."/>
            <person name="Ma J."/>
        </authorList>
    </citation>
    <scope>NUCLEOTIDE SEQUENCE [LARGE SCALE GENOMIC DNA]</scope>
    <source>
        <strain evidence="3">CCUG 50213</strain>
    </source>
</reference>
<proteinExistence type="predicted"/>
<keyword evidence="3" id="KW-1185">Reference proteome</keyword>
<gene>
    <name evidence="2" type="ORF">ACFQ3U_01400</name>
</gene>
<dbReference type="RefSeq" id="WP_343958852.1">
    <property type="nucleotide sequence ID" value="NZ_BAAAKZ010000003.1"/>
</dbReference>
<dbReference type="Proteomes" id="UP001597181">
    <property type="component" value="Unassembled WGS sequence"/>
</dbReference>
<name>A0ABW3TIW5_9MICO</name>
<evidence type="ECO:0008006" key="4">
    <source>
        <dbReference type="Google" id="ProtNLM"/>
    </source>
</evidence>
<evidence type="ECO:0000313" key="3">
    <source>
        <dbReference type="Proteomes" id="UP001597181"/>
    </source>
</evidence>
<evidence type="ECO:0000313" key="2">
    <source>
        <dbReference type="EMBL" id="MFD1200550.1"/>
    </source>
</evidence>
<feature type="compositionally biased region" description="Basic and acidic residues" evidence="1">
    <location>
        <begin position="56"/>
        <end position="77"/>
    </location>
</feature>
<feature type="compositionally biased region" description="Polar residues" evidence="1">
    <location>
        <begin position="11"/>
        <end position="38"/>
    </location>
</feature>
<feature type="region of interest" description="Disordered" evidence="1">
    <location>
        <begin position="1"/>
        <end position="83"/>
    </location>
</feature>
<dbReference type="EMBL" id="JBHTLY010000001">
    <property type="protein sequence ID" value="MFD1200550.1"/>
    <property type="molecule type" value="Genomic_DNA"/>
</dbReference>
<organism evidence="2 3">
    <name type="scientific">Leucobacter albus</name>
    <dbReference type="NCBI Taxonomy" id="272210"/>
    <lineage>
        <taxon>Bacteria</taxon>
        <taxon>Bacillati</taxon>
        <taxon>Actinomycetota</taxon>
        <taxon>Actinomycetes</taxon>
        <taxon>Micrococcales</taxon>
        <taxon>Microbacteriaceae</taxon>
        <taxon>Leucobacter</taxon>
    </lineage>
</organism>
<sequence>MKDDTRRSDQTAHTGSTPASDTTGSTHASNATGASPNGTIDEPIMDGATDTQPSDADPRKGQSDPALVRHPEKDDKTTSPYNL</sequence>
<feature type="compositionally biased region" description="Basic and acidic residues" evidence="1">
    <location>
        <begin position="1"/>
        <end position="10"/>
    </location>
</feature>
<protein>
    <recommendedName>
        <fullName evidence="4">Sigma-like protein</fullName>
    </recommendedName>
</protein>